<evidence type="ECO:0000313" key="4">
    <source>
        <dbReference type="Proteomes" id="UP000292120"/>
    </source>
</evidence>
<dbReference type="InterPro" id="IPR050228">
    <property type="entry name" value="Carboxylesterase_BioH"/>
</dbReference>
<keyword evidence="4" id="KW-1185">Reference proteome</keyword>
<evidence type="ECO:0000259" key="2">
    <source>
        <dbReference type="Pfam" id="PF12146"/>
    </source>
</evidence>
<dbReference type="RefSeq" id="WP_130965944.1">
    <property type="nucleotide sequence ID" value="NZ_SIXI01000001.1"/>
</dbReference>
<dbReference type="PANTHER" id="PTHR43194:SF5">
    <property type="entry name" value="PIMELOYL-[ACYL-CARRIER PROTEIN] METHYL ESTER ESTERASE"/>
    <property type="match status" value="1"/>
</dbReference>
<evidence type="ECO:0000256" key="1">
    <source>
        <dbReference type="SAM" id="MobiDB-lite"/>
    </source>
</evidence>
<accession>A0A4Q9H5I4</accession>
<gene>
    <name evidence="3" type="ORF">EYS42_00625</name>
</gene>
<feature type="region of interest" description="Disordered" evidence="1">
    <location>
        <begin position="254"/>
        <end position="276"/>
    </location>
</feature>
<comment type="caution">
    <text evidence="3">The sequence shown here is derived from an EMBL/GenBank/DDBJ whole genome shotgun (WGS) entry which is preliminary data.</text>
</comment>
<evidence type="ECO:0000313" key="3">
    <source>
        <dbReference type="EMBL" id="TBO33994.1"/>
    </source>
</evidence>
<reference evidence="3 4" key="1">
    <citation type="submission" date="2019-02" db="EMBL/GenBank/DDBJ databases">
        <title>Aquabacterium sp. strain KMB7.</title>
        <authorList>
            <person name="Chen W.-M."/>
        </authorList>
    </citation>
    <scope>NUCLEOTIDE SEQUENCE [LARGE SCALE GENOMIC DNA]</scope>
    <source>
        <strain evidence="3 4">KMB7</strain>
    </source>
</reference>
<organism evidence="3 4">
    <name type="scientific">Aquabacterium lacunae</name>
    <dbReference type="NCBI Taxonomy" id="2528630"/>
    <lineage>
        <taxon>Bacteria</taxon>
        <taxon>Pseudomonadati</taxon>
        <taxon>Pseudomonadota</taxon>
        <taxon>Betaproteobacteria</taxon>
        <taxon>Burkholderiales</taxon>
        <taxon>Aquabacterium</taxon>
    </lineage>
</organism>
<keyword evidence="3" id="KW-0378">Hydrolase</keyword>
<sequence>MTTDIPWVLIRGLTREAGHWGHFVNELRQRLPEGTRVFTPDLAGNGTRFREASHTTVPAMAEDLRQQLHAQGLQGPCRVLAMSLGAMVATAWAHAHPAEIDRMVLMNTSLKPYSRPWERMRPAQWVRILRMSLMYPDVRAIERTTMRMTARHPARPDSTLEHWMNLRTAHPVTATNALRQLWAALRYRAPLVPPPVPVLLLQGLGDELVSPRCTQALLARWQCAHAAHPTAGHDLPLDAGPWVAEQVMHWVTNSSGQATAEQRLTRSETASWGRTN</sequence>
<dbReference type="InterPro" id="IPR029058">
    <property type="entry name" value="AB_hydrolase_fold"/>
</dbReference>
<dbReference type="PRINTS" id="PR00111">
    <property type="entry name" value="ABHYDROLASE"/>
</dbReference>
<dbReference type="PANTHER" id="PTHR43194">
    <property type="entry name" value="HYDROLASE ALPHA/BETA FOLD FAMILY"/>
    <property type="match status" value="1"/>
</dbReference>
<feature type="domain" description="Serine aminopeptidase S33" evidence="2">
    <location>
        <begin position="8"/>
        <end position="224"/>
    </location>
</feature>
<dbReference type="AlphaFoldDB" id="A0A4Q9H5I4"/>
<dbReference type="Proteomes" id="UP000292120">
    <property type="component" value="Unassembled WGS sequence"/>
</dbReference>
<dbReference type="InterPro" id="IPR022742">
    <property type="entry name" value="Hydrolase_4"/>
</dbReference>
<proteinExistence type="predicted"/>
<dbReference type="OrthoDB" id="5290302at2"/>
<dbReference type="EMBL" id="SIXI01000001">
    <property type="protein sequence ID" value="TBO33994.1"/>
    <property type="molecule type" value="Genomic_DNA"/>
</dbReference>
<name>A0A4Q9H5I4_9BURK</name>
<dbReference type="InterPro" id="IPR000073">
    <property type="entry name" value="AB_hydrolase_1"/>
</dbReference>
<dbReference type="Pfam" id="PF12146">
    <property type="entry name" value="Hydrolase_4"/>
    <property type="match status" value="1"/>
</dbReference>
<protein>
    <submittedName>
        <fullName evidence="3">Alpha/beta hydrolase</fullName>
    </submittedName>
</protein>
<dbReference type="GO" id="GO:0016787">
    <property type="term" value="F:hydrolase activity"/>
    <property type="evidence" value="ECO:0007669"/>
    <property type="project" value="UniProtKB-KW"/>
</dbReference>
<dbReference type="SUPFAM" id="SSF53474">
    <property type="entry name" value="alpha/beta-Hydrolases"/>
    <property type="match status" value="1"/>
</dbReference>
<dbReference type="Gene3D" id="3.40.50.1820">
    <property type="entry name" value="alpha/beta hydrolase"/>
    <property type="match status" value="1"/>
</dbReference>